<accession>A0ABT9YNE7</accession>
<gene>
    <name evidence="7" type="ORF">J2S05_003355</name>
</gene>
<organism evidence="7 8">
    <name type="scientific">Alkalicoccobacillus murimartini</name>
    <dbReference type="NCBI Taxonomy" id="171685"/>
    <lineage>
        <taxon>Bacteria</taxon>
        <taxon>Bacillati</taxon>
        <taxon>Bacillota</taxon>
        <taxon>Bacilli</taxon>
        <taxon>Bacillales</taxon>
        <taxon>Bacillaceae</taxon>
        <taxon>Alkalicoccobacillus</taxon>
    </lineage>
</organism>
<dbReference type="SUPFAM" id="SSF55729">
    <property type="entry name" value="Acyl-CoA N-acyltransferases (Nat)"/>
    <property type="match status" value="1"/>
</dbReference>
<dbReference type="PANTHER" id="PTHR43420">
    <property type="entry name" value="ACETYLTRANSFERASE"/>
    <property type="match status" value="1"/>
</dbReference>
<keyword evidence="3 7" id="KW-0808">Transferase</keyword>
<dbReference type="RefSeq" id="WP_306984670.1">
    <property type="nucleotide sequence ID" value="NZ_JAUSUA010000005.1"/>
</dbReference>
<dbReference type="EC" id="2.3.1.266" evidence="5"/>
<evidence type="ECO:0000256" key="5">
    <source>
        <dbReference type="RuleBase" id="RU363094"/>
    </source>
</evidence>
<dbReference type="EMBL" id="JAUSUA010000005">
    <property type="protein sequence ID" value="MDQ0208544.1"/>
    <property type="molecule type" value="Genomic_DNA"/>
</dbReference>
<dbReference type="PROSITE" id="PS51186">
    <property type="entry name" value="GNAT"/>
    <property type="match status" value="1"/>
</dbReference>
<comment type="subcellular location">
    <subcellularLocation>
        <location evidence="5">Cytoplasm</location>
    </subcellularLocation>
</comment>
<dbReference type="CDD" id="cd04301">
    <property type="entry name" value="NAT_SF"/>
    <property type="match status" value="1"/>
</dbReference>
<feature type="domain" description="N-acetyltransferase" evidence="6">
    <location>
        <begin position="4"/>
        <end position="148"/>
    </location>
</feature>
<comment type="caution">
    <text evidence="7">The sequence shown here is derived from an EMBL/GenBank/DDBJ whole genome shotgun (WGS) entry which is preliminary data.</text>
</comment>
<evidence type="ECO:0000313" key="8">
    <source>
        <dbReference type="Proteomes" id="UP001225034"/>
    </source>
</evidence>
<proteinExistence type="inferred from homology"/>
<dbReference type="Pfam" id="PF00583">
    <property type="entry name" value="Acetyltransf_1"/>
    <property type="match status" value="1"/>
</dbReference>
<keyword evidence="4 7" id="KW-0012">Acyltransferase</keyword>
<dbReference type="GO" id="GO:0008999">
    <property type="term" value="F:protein-N-terminal-alanine acetyltransferase activity"/>
    <property type="evidence" value="ECO:0007669"/>
    <property type="project" value="UniProtKB-EC"/>
</dbReference>
<dbReference type="Gene3D" id="3.40.630.30">
    <property type="match status" value="1"/>
</dbReference>
<comment type="similarity">
    <text evidence="1 5">Belongs to the acetyltransferase family. RimI subfamily.</text>
</comment>
<dbReference type="NCBIfam" id="TIGR01575">
    <property type="entry name" value="rimI"/>
    <property type="match status" value="1"/>
</dbReference>
<dbReference type="Proteomes" id="UP001225034">
    <property type="component" value="Unassembled WGS sequence"/>
</dbReference>
<keyword evidence="2 5" id="KW-0963">Cytoplasm</keyword>
<reference evidence="7 8" key="1">
    <citation type="submission" date="2023-07" db="EMBL/GenBank/DDBJ databases">
        <title>Genomic Encyclopedia of Type Strains, Phase IV (KMG-IV): sequencing the most valuable type-strain genomes for metagenomic binning, comparative biology and taxonomic classification.</title>
        <authorList>
            <person name="Goeker M."/>
        </authorList>
    </citation>
    <scope>NUCLEOTIDE SEQUENCE [LARGE SCALE GENOMIC DNA]</scope>
    <source>
        <strain evidence="7 8">DSM 19154</strain>
    </source>
</reference>
<evidence type="ECO:0000259" key="6">
    <source>
        <dbReference type="PROSITE" id="PS51186"/>
    </source>
</evidence>
<evidence type="ECO:0000256" key="1">
    <source>
        <dbReference type="ARBA" id="ARBA00005395"/>
    </source>
</evidence>
<dbReference type="InterPro" id="IPR000182">
    <property type="entry name" value="GNAT_dom"/>
</dbReference>
<dbReference type="PANTHER" id="PTHR43420:SF44">
    <property type="entry name" value="ACETYLTRANSFERASE YPEA"/>
    <property type="match status" value="1"/>
</dbReference>
<evidence type="ECO:0000256" key="2">
    <source>
        <dbReference type="ARBA" id="ARBA00022490"/>
    </source>
</evidence>
<dbReference type="InterPro" id="IPR006464">
    <property type="entry name" value="AcTrfase_RimI/Ard1"/>
</dbReference>
<dbReference type="InterPro" id="IPR050680">
    <property type="entry name" value="YpeA/RimI_acetyltransf"/>
</dbReference>
<dbReference type="InterPro" id="IPR016181">
    <property type="entry name" value="Acyl_CoA_acyltransferase"/>
</dbReference>
<sequence>MSNSHIRFMTMDDVDNVMEVERNAFTTPWTKGIFENELTVNHYAHYLVYELEEKIIGYCGFWLIAGDAQITNIAVLSSHRGEKRGEELLETAITVIKGMDGKRVSLEVRESNIVAQGLYAKFGMKKGGIRKNYYQDNAEDAWVMWVDF</sequence>
<comment type="catalytic activity">
    <reaction evidence="5">
        <text>N-terminal L-alanyl-[ribosomal protein bS18] + acetyl-CoA = N-terminal N(alpha)-acetyl-L-alanyl-[ribosomal protein bS18] + CoA + H(+)</text>
        <dbReference type="Rhea" id="RHEA:43756"/>
        <dbReference type="Rhea" id="RHEA-COMP:10676"/>
        <dbReference type="Rhea" id="RHEA-COMP:10677"/>
        <dbReference type="ChEBI" id="CHEBI:15378"/>
        <dbReference type="ChEBI" id="CHEBI:57287"/>
        <dbReference type="ChEBI" id="CHEBI:57288"/>
        <dbReference type="ChEBI" id="CHEBI:64718"/>
        <dbReference type="ChEBI" id="CHEBI:83683"/>
        <dbReference type="EC" id="2.3.1.266"/>
    </reaction>
</comment>
<name>A0ABT9YNE7_9BACI</name>
<evidence type="ECO:0000256" key="3">
    <source>
        <dbReference type="ARBA" id="ARBA00022679"/>
    </source>
</evidence>
<comment type="function">
    <text evidence="5">Acetylates the N-terminal alanine of ribosomal protein bS18.</text>
</comment>
<keyword evidence="8" id="KW-1185">Reference proteome</keyword>
<evidence type="ECO:0000256" key="4">
    <source>
        <dbReference type="ARBA" id="ARBA00023315"/>
    </source>
</evidence>
<evidence type="ECO:0000313" key="7">
    <source>
        <dbReference type="EMBL" id="MDQ0208544.1"/>
    </source>
</evidence>
<protein>
    <recommendedName>
        <fullName evidence="5">[Ribosomal protein bS18]-alanine N-acetyltransferase</fullName>
        <ecNumber evidence="5">2.3.1.266</ecNumber>
    </recommendedName>
</protein>